<feature type="region of interest" description="Disordered" evidence="7">
    <location>
        <begin position="224"/>
        <end position="247"/>
    </location>
</feature>
<dbReference type="SMART" id="SM00401">
    <property type="entry name" value="ZnF_GATA"/>
    <property type="match status" value="2"/>
</dbReference>
<feature type="region of interest" description="Disordered" evidence="7">
    <location>
        <begin position="1"/>
        <end position="142"/>
    </location>
</feature>
<feature type="domain" description="GATA-type" evidence="8">
    <location>
        <begin position="457"/>
        <end position="506"/>
    </location>
</feature>
<feature type="region of interest" description="Disordered" evidence="7">
    <location>
        <begin position="729"/>
        <end position="756"/>
    </location>
</feature>
<evidence type="ECO:0000256" key="6">
    <source>
        <dbReference type="PROSITE-ProRule" id="PRU00094"/>
    </source>
</evidence>
<dbReference type="RefSeq" id="XP_021883621.1">
    <property type="nucleotide sequence ID" value="XM_022028621.1"/>
</dbReference>
<dbReference type="GeneID" id="33570464"/>
<protein>
    <recommendedName>
        <fullName evidence="8">GATA-type domain-containing protein</fullName>
    </recommendedName>
</protein>
<dbReference type="Pfam" id="PF00320">
    <property type="entry name" value="GATA"/>
    <property type="match status" value="1"/>
</dbReference>
<keyword evidence="3 6" id="KW-0863">Zinc-finger</keyword>
<dbReference type="GO" id="GO:0000978">
    <property type="term" value="F:RNA polymerase II cis-regulatory region sequence-specific DNA binding"/>
    <property type="evidence" value="ECO:0007669"/>
    <property type="project" value="TreeGrafter"/>
</dbReference>
<dbReference type="EMBL" id="MCFF01000009">
    <property type="protein sequence ID" value="ORZ23807.1"/>
    <property type="molecule type" value="Genomic_DNA"/>
</dbReference>
<comment type="subcellular location">
    <subcellularLocation>
        <location evidence="1">Nucleus</location>
    </subcellularLocation>
</comment>
<dbReference type="InterPro" id="IPR039355">
    <property type="entry name" value="Transcription_factor_GATA"/>
</dbReference>
<dbReference type="GO" id="GO:0008270">
    <property type="term" value="F:zinc ion binding"/>
    <property type="evidence" value="ECO:0007669"/>
    <property type="project" value="UniProtKB-KW"/>
</dbReference>
<dbReference type="OrthoDB" id="515401at2759"/>
<evidence type="ECO:0000256" key="7">
    <source>
        <dbReference type="SAM" id="MobiDB-lite"/>
    </source>
</evidence>
<comment type="caution">
    <text evidence="9">The sequence shown here is derived from an EMBL/GenBank/DDBJ whole genome shotgun (WGS) entry which is preliminary data.</text>
</comment>
<dbReference type="InterPro" id="IPR013088">
    <property type="entry name" value="Znf_NHR/GATA"/>
</dbReference>
<evidence type="ECO:0000256" key="3">
    <source>
        <dbReference type="ARBA" id="ARBA00022771"/>
    </source>
</evidence>
<dbReference type="PANTHER" id="PTHR10071:SF338">
    <property type="entry name" value="GATA-TYPE DOMAIN-CONTAINING PROTEIN"/>
    <property type="match status" value="1"/>
</dbReference>
<evidence type="ECO:0000259" key="8">
    <source>
        <dbReference type="PROSITE" id="PS50114"/>
    </source>
</evidence>
<dbReference type="Proteomes" id="UP000193648">
    <property type="component" value="Unassembled WGS sequence"/>
</dbReference>
<evidence type="ECO:0000313" key="9">
    <source>
        <dbReference type="EMBL" id="ORZ23807.1"/>
    </source>
</evidence>
<organism evidence="9 10">
    <name type="scientific">Lobosporangium transversale</name>
    <dbReference type="NCBI Taxonomy" id="64571"/>
    <lineage>
        <taxon>Eukaryota</taxon>
        <taxon>Fungi</taxon>
        <taxon>Fungi incertae sedis</taxon>
        <taxon>Mucoromycota</taxon>
        <taxon>Mortierellomycotina</taxon>
        <taxon>Mortierellomycetes</taxon>
        <taxon>Mortierellales</taxon>
        <taxon>Mortierellaceae</taxon>
        <taxon>Lobosporangium</taxon>
    </lineage>
</organism>
<dbReference type="InterPro" id="IPR000679">
    <property type="entry name" value="Znf_GATA"/>
</dbReference>
<sequence length="961" mass="104781">MGPMHGQSDADTPWHHTPSWQHEDNWPGHSSNPRLGNGGDPTYQIHVDDNNHSHRDAKPPSDGEDGGGANGSLPLMPLGSDRQSGEVRSTEHSNGLTLLTTGPLPEERMPASPRPLSSAPSSATEVLSRDKLENPPEDGKTNTFTLTKALSDVYSSAVYANSWQTGQSSSDSTSNCLSIWNLKSPPVILSTSLPHLSASQPQPTILPSLVPMRVRNSFHYQKSNVANPPASGNANEHTIGSDSTPSATEYPPNMWKLSHAHSAYSHYPFGMAAPASDPYALSLPPPGLTSYFQPQESSFAEVMRQQPSTRASMVDSSVVLDRQCACNSSNQCAISASPDYRFISPDTYSNIPACYDASFHLSSNMPWATSVLAAPDTGPSFSRLSARPMATDKESLPLLEHSQSFLKETSSMPSPLLHGQGPPSQVQRSELQSTKQPSRRPLSKHLLHAMDPDPKFCDNCKTMATPSWRRCPQGRILLCNACGLYQKLHNRPRPFFKARDGTIKIHRTLPEHDPCVVCGTTKASTWKKDPENKTICLSCSLVSRHSSGPAASSSSSDIAEESGGPHSRSRPVAAGSRSRASRIHKGHQGQLSNFSCEGPMSHTHTHTHQQLERPARSRAHRVDPDLGQSPRAITIAKTDRGRRKAAATTKAIEGTSSLPSAFSGTYRSDVQESVPEEGLGFSPRLGMDAISTSAMGIEWYASHYGGQQPMSQQSQSELLEQAALYHEQNVQKSSDSRFHENSYNPEPYQFSQQDGFSSSQLQLALPQAQEYQGPNGELHSRYQDTYEHRPRFPGLECSFRNNFSDGNHYHGDFHAPETYSPVTMLHSSPLLPLPYRHEATTTPAMAFTPYTTISSSDMPSSTHTPTLMSEEESMNRSKYSEHIHPKTSSDSSKSKNSQMANQAKESGPLLASSHTAMETIEAHEEGQGAEESDQGAVITAVSTSGSELSSVMDFCSEDERQ</sequence>
<reference evidence="9 10" key="1">
    <citation type="submission" date="2016-07" db="EMBL/GenBank/DDBJ databases">
        <title>Pervasive Adenine N6-methylation of Active Genes in Fungi.</title>
        <authorList>
            <consortium name="DOE Joint Genome Institute"/>
            <person name="Mondo S.J."/>
            <person name="Dannebaum R.O."/>
            <person name="Kuo R.C."/>
            <person name="Labutti K."/>
            <person name="Haridas S."/>
            <person name="Kuo A."/>
            <person name="Salamov A."/>
            <person name="Ahrendt S.R."/>
            <person name="Lipzen A."/>
            <person name="Sullivan W."/>
            <person name="Andreopoulos W.B."/>
            <person name="Clum A."/>
            <person name="Lindquist E."/>
            <person name="Daum C."/>
            <person name="Ramamoorthy G.K."/>
            <person name="Gryganskyi A."/>
            <person name="Culley D."/>
            <person name="Magnuson J.K."/>
            <person name="James T.Y."/>
            <person name="O'Malley M.A."/>
            <person name="Stajich J.E."/>
            <person name="Spatafora J.W."/>
            <person name="Visel A."/>
            <person name="Grigoriev I.V."/>
        </authorList>
    </citation>
    <scope>NUCLEOTIDE SEQUENCE [LARGE SCALE GENOMIC DNA]</scope>
    <source>
        <strain evidence="9 10">NRRL 3116</strain>
    </source>
</reference>
<feature type="compositionally biased region" description="Low complexity" evidence="7">
    <location>
        <begin position="886"/>
        <end position="897"/>
    </location>
</feature>
<feature type="compositionally biased region" description="Basic and acidic residues" evidence="7">
    <location>
        <begin position="127"/>
        <end position="140"/>
    </location>
</feature>
<evidence type="ECO:0000256" key="2">
    <source>
        <dbReference type="ARBA" id="ARBA00022723"/>
    </source>
</evidence>
<name>A0A1Y2GU77_9FUNG</name>
<evidence type="ECO:0000256" key="4">
    <source>
        <dbReference type="ARBA" id="ARBA00022833"/>
    </source>
</evidence>
<dbReference type="PROSITE" id="PS00344">
    <property type="entry name" value="GATA_ZN_FINGER_1"/>
    <property type="match status" value="1"/>
</dbReference>
<dbReference type="GO" id="GO:0000122">
    <property type="term" value="P:negative regulation of transcription by RNA polymerase II"/>
    <property type="evidence" value="ECO:0007669"/>
    <property type="project" value="TreeGrafter"/>
</dbReference>
<dbReference type="STRING" id="64571.A0A1Y2GU77"/>
<feature type="compositionally biased region" description="Basic and acidic residues" evidence="7">
    <location>
        <begin position="873"/>
        <end position="884"/>
    </location>
</feature>
<feature type="region of interest" description="Disordered" evidence="7">
    <location>
        <begin position="409"/>
        <end position="441"/>
    </location>
</feature>
<feature type="compositionally biased region" description="Polar residues" evidence="7">
    <location>
        <begin position="940"/>
        <end position="949"/>
    </location>
</feature>
<feature type="compositionally biased region" description="Basic and acidic residues" evidence="7">
    <location>
        <begin position="609"/>
        <end position="624"/>
    </location>
</feature>
<keyword evidence="2" id="KW-0479">Metal-binding</keyword>
<dbReference type="PROSITE" id="PS50114">
    <property type="entry name" value="GATA_ZN_FINGER_2"/>
    <property type="match status" value="2"/>
</dbReference>
<feature type="region of interest" description="Disordered" evidence="7">
    <location>
        <begin position="852"/>
        <end position="961"/>
    </location>
</feature>
<accession>A0A1Y2GU77</accession>
<dbReference type="GO" id="GO:0045944">
    <property type="term" value="P:positive regulation of transcription by RNA polymerase II"/>
    <property type="evidence" value="ECO:0007669"/>
    <property type="project" value="TreeGrafter"/>
</dbReference>
<feature type="compositionally biased region" description="Low complexity" evidence="7">
    <location>
        <begin position="546"/>
        <end position="564"/>
    </location>
</feature>
<dbReference type="AlphaFoldDB" id="A0A1Y2GU77"/>
<proteinExistence type="predicted"/>
<evidence type="ECO:0000256" key="5">
    <source>
        <dbReference type="ARBA" id="ARBA00023242"/>
    </source>
</evidence>
<feature type="compositionally biased region" description="Polar residues" evidence="7">
    <location>
        <begin position="852"/>
        <end position="867"/>
    </location>
</feature>
<dbReference type="CDD" id="cd00202">
    <property type="entry name" value="ZnF_GATA"/>
    <property type="match status" value="1"/>
</dbReference>
<dbReference type="Gene3D" id="3.30.50.10">
    <property type="entry name" value="Erythroid Transcription Factor GATA-1, subunit A"/>
    <property type="match status" value="2"/>
</dbReference>
<evidence type="ECO:0000313" key="10">
    <source>
        <dbReference type="Proteomes" id="UP000193648"/>
    </source>
</evidence>
<dbReference type="GO" id="GO:0005634">
    <property type="term" value="C:nucleus"/>
    <property type="evidence" value="ECO:0007669"/>
    <property type="project" value="UniProtKB-SubCell"/>
</dbReference>
<dbReference type="SUPFAM" id="SSF57716">
    <property type="entry name" value="Glucocorticoid receptor-like (DNA-binding domain)"/>
    <property type="match status" value="1"/>
</dbReference>
<dbReference type="GO" id="GO:0000981">
    <property type="term" value="F:DNA-binding transcription factor activity, RNA polymerase II-specific"/>
    <property type="evidence" value="ECO:0007669"/>
    <property type="project" value="TreeGrafter"/>
</dbReference>
<keyword evidence="4" id="KW-0862">Zinc</keyword>
<feature type="compositionally biased region" description="Low complexity" evidence="7">
    <location>
        <begin position="95"/>
        <end position="123"/>
    </location>
</feature>
<feature type="domain" description="GATA-type" evidence="8">
    <location>
        <begin position="515"/>
        <end position="544"/>
    </location>
</feature>
<evidence type="ECO:0000256" key="1">
    <source>
        <dbReference type="ARBA" id="ARBA00004123"/>
    </source>
</evidence>
<feature type="compositionally biased region" description="Polar residues" evidence="7">
    <location>
        <begin position="422"/>
        <end position="436"/>
    </location>
</feature>
<gene>
    <name evidence="9" type="ORF">BCR41DRAFT_394133</name>
</gene>
<keyword evidence="10" id="KW-1185">Reference proteome</keyword>
<feature type="region of interest" description="Disordered" evidence="7">
    <location>
        <begin position="546"/>
        <end position="631"/>
    </location>
</feature>
<dbReference type="PANTHER" id="PTHR10071">
    <property type="entry name" value="TRANSCRIPTION FACTOR GATA FAMILY MEMBER"/>
    <property type="match status" value="1"/>
</dbReference>
<keyword evidence="5" id="KW-0539">Nucleus</keyword>
<feature type="compositionally biased region" description="Basic and acidic residues" evidence="7">
    <location>
        <begin position="46"/>
        <end position="61"/>
    </location>
</feature>
<dbReference type="InParanoid" id="A0A1Y2GU77"/>